<feature type="repeat" description="TPR" evidence="8">
    <location>
        <begin position="70"/>
        <end position="103"/>
    </location>
</feature>
<comment type="pathway">
    <text evidence="1">Protein modification; protein glycosylation.</text>
</comment>
<evidence type="ECO:0000256" key="3">
    <source>
        <dbReference type="ARBA" id="ARBA00011970"/>
    </source>
</evidence>
<dbReference type="Gene3D" id="3.40.50.11380">
    <property type="match status" value="1"/>
</dbReference>
<keyword evidence="4" id="KW-0328">Glycosyltransferase</keyword>
<dbReference type="EC" id="2.4.1.255" evidence="3"/>
<evidence type="ECO:0000256" key="6">
    <source>
        <dbReference type="ARBA" id="ARBA00022737"/>
    </source>
</evidence>
<keyword evidence="6" id="KW-0677">Repeat</keyword>
<dbReference type="PROSITE" id="PS50005">
    <property type="entry name" value="TPR"/>
    <property type="match status" value="1"/>
</dbReference>
<dbReference type="GO" id="GO:0097363">
    <property type="term" value="F:protein O-acetylglucosaminyltransferase activity"/>
    <property type="evidence" value="ECO:0007669"/>
    <property type="project" value="UniProtKB-EC"/>
</dbReference>
<dbReference type="InterPro" id="IPR011990">
    <property type="entry name" value="TPR-like_helical_dom_sf"/>
</dbReference>
<dbReference type="SMART" id="SM00028">
    <property type="entry name" value="TPR"/>
    <property type="match status" value="3"/>
</dbReference>
<evidence type="ECO:0000313" key="14">
    <source>
        <dbReference type="EMBL" id="CAE2316381.1"/>
    </source>
</evidence>
<dbReference type="Gene3D" id="1.25.40.10">
    <property type="entry name" value="Tetratricopeptide repeat domain"/>
    <property type="match status" value="1"/>
</dbReference>
<evidence type="ECO:0000256" key="1">
    <source>
        <dbReference type="ARBA" id="ARBA00004922"/>
    </source>
</evidence>
<dbReference type="Gene3D" id="3.40.50.2000">
    <property type="entry name" value="Glycogen Phosphorylase B"/>
    <property type="match status" value="1"/>
</dbReference>
<name>A0A6U6BUE6_GUITH</name>
<dbReference type="EMBL" id="HBKN01031485">
    <property type="protein sequence ID" value="CAE2316374.1"/>
    <property type="molecule type" value="Transcribed_RNA"/>
</dbReference>
<accession>A0A6U6BUE6</accession>
<dbReference type="EMBL" id="HBKN01031486">
    <property type="protein sequence ID" value="CAE2316375.1"/>
    <property type="molecule type" value="Transcribed_RNA"/>
</dbReference>
<evidence type="ECO:0000256" key="5">
    <source>
        <dbReference type="ARBA" id="ARBA00022679"/>
    </source>
</evidence>
<dbReference type="PANTHER" id="PTHR44998:SF1">
    <property type="entry name" value="UDP-N-ACETYLGLUCOSAMINE--PEPTIDE N-ACETYLGLUCOSAMINYLTRANSFERASE 110 KDA SUBUNIT"/>
    <property type="match status" value="1"/>
</dbReference>
<dbReference type="InterPro" id="IPR029489">
    <property type="entry name" value="OGT/SEC/SPY_C"/>
</dbReference>
<dbReference type="EMBL" id="HBKN01031487">
    <property type="protein sequence ID" value="CAE2316378.1"/>
    <property type="molecule type" value="Transcribed_RNA"/>
</dbReference>
<keyword evidence="7 8" id="KW-0802">TPR repeat</keyword>
<evidence type="ECO:0000259" key="9">
    <source>
        <dbReference type="Pfam" id="PF13844"/>
    </source>
</evidence>
<gene>
    <name evidence="10" type="ORF">GTHE00462_LOCUS24466</name>
    <name evidence="11" type="ORF">GTHE00462_LOCUS24467</name>
    <name evidence="12" type="ORF">GTHE00462_LOCUS24468</name>
    <name evidence="13" type="ORF">GTHE00462_LOCUS24469</name>
    <name evidence="14" type="ORF">GTHE00462_LOCUS24470</name>
    <name evidence="15" type="ORF">GTHE00462_LOCUS24471</name>
    <name evidence="16" type="ORF">GTHE00462_LOCUS24472</name>
</gene>
<evidence type="ECO:0000313" key="16">
    <source>
        <dbReference type="EMBL" id="CAE2316385.1"/>
    </source>
</evidence>
<dbReference type="SUPFAM" id="SSF48452">
    <property type="entry name" value="TPR-like"/>
    <property type="match status" value="1"/>
</dbReference>
<evidence type="ECO:0000313" key="10">
    <source>
        <dbReference type="EMBL" id="CAE2316374.1"/>
    </source>
</evidence>
<feature type="domain" description="O-GlcNAc transferase C-terminal" evidence="9">
    <location>
        <begin position="188"/>
        <end position="360"/>
    </location>
</feature>
<comment type="similarity">
    <text evidence="2">Belongs to the glycosyltransferase 41 family. O-GlcNAc transferase subfamily.</text>
</comment>
<evidence type="ECO:0000256" key="7">
    <source>
        <dbReference type="ARBA" id="ARBA00022803"/>
    </source>
</evidence>
<dbReference type="EMBL" id="HBKN01031488">
    <property type="protein sequence ID" value="CAE2316379.1"/>
    <property type="molecule type" value="Transcribed_RNA"/>
</dbReference>
<evidence type="ECO:0000313" key="11">
    <source>
        <dbReference type="EMBL" id="CAE2316375.1"/>
    </source>
</evidence>
<organism evidence="12">
    <name type="scientific">Guillardia theta</name>
    <name type="common">Cryptophyte</name>
    <name type="synonym">Cryptomonas phi</name>
    <dbReference type="NCBI Taxonomy" id="55529"/>
    <lineage>
        <taxon>Eukaryota</taxon>
        <taxon>Cryptophyceae</taxon>
        <taxon>Pyrenomonadales</taxon>
        <taxon>Geminigeraceae</taxon>
        <taxon>Guillardia</taxon>
    </lineage>
</organism>
<evidence type="ECO:0000256" key="4">
    <source>
        <dbReference type="ARBA" id="ARBA00022676"/>
    </source>
</evidence>
<dbReference type="EMBL" id="HBKN01031490">
    <property type="protein sequence ID" value="CAE2316383.1"/>
    <property type="molecule type" value="Transcribed_RNA"/>
</dbReference>
<dbReference type="Pfam" id="PF13844">
    <property type="entry name" value="Glyco_transf_41"/>
    <property type="match status" value="2"/>
</dbReference>
<evidence type="ECO:0000313" key="13">
    <source>
        <dbReference type="EMBL" id="CAE2316379.1"/>
    </source>
</evidence>
<feature type="domain" description="O-GlcNAc transferase C-terminal" evidence="9">
    <location>
        <begin position="368"/>
        <end position="554"/>
    </location>
</feature>
<sequence>MTGEQLYFIGEKLLLEGRASEAVAFLSKAASLMPRDAFTHSNLAISLHQLGRSKQAIPHFKMAASTQLDSLYFANLGQALWSVGEIEEAIRVLETTMRLDENQFGSLALLLQLEHYTASILSSWNRNYARARRALHVVLGKAEVSGNPADTVWTPSQILLLDVDEEYVLKLCRIHTNRNLQPSLHRFRYVRPSGKKRLRVGYLSYSFGLGVRNGLMYHVFGSHNRSQVEIFGFAIRPHDDNADDAEKARVEKNVEHFVDISRIEVSDIPALINSNNVHVLVDICGLHANGTMLYKSLLAFKPSAVQVAYMAFAATTGASYIDHLVTDKITSPPDYRHHYSESFIYMPNSYHVNSHKQRFKTNVFGEKELVGRRSKEGLPNSSIIYCSYNQFFKIDKHILRAWIDILRRDEKSVLVLVKFLFHKQAERNLRAALRANGINATRLILAEKLKNQEHILRSQLMHLHLDTRLQSGHTTTVDALWSGIPVLVWPARSMVSRAAAGIVHGAGLSWMIARNGQDYVEAAMVLSRSKAARMLVDAARSSSSLFNLDKWVKDWERSLKLAADSQAGGSVRHIIAHNS</sequence>
<dbReference type="EMBL" id="HBKN01031489">
    <property type="protein sequence ID" value="CAE2316381.1"/>
    <property type="molecule type" value="Transcribed_RNA"/>
</dbReference>
<evidence type="ECO:0000256" key="2">
    <source>
        <dbReference type="ARBA" id="ARBA00005386"/>
    </source>
</evidence>
<evidence type="ECO:0000313" key="12">
    <source>
        <dbReference type="EMBL" id="CAE2316378.1"/>
    </source>
</evidence>
<protein>
    <recommendedName>
        <fullName evidence="3">protein O-GlcNAc transferase</fullName>
        <ecNumber evidence="3">2.4.1.255</ecNumber>
    </recommendedName>
</protein>
<reference evidence="12" key="1">
    <citation type="submission" date="2021-01" db="EMBL/GenBank/DDBJ databases">
        <authorList>
            <person name="Corre E."/>
            <person name="Pelletier E."/>
            <person name="Niang G."/>
            <person name="Scheremetjew M."/>
            <person name="Finn R."/>
            <person name="Kale V."/>
            <person name="Holt S."/>
            <person name="Cochrane G."/>
            <person name="Meng A."/>
            <person name="Brown T."/>
            <person name="Cohen L."/>
        </authorList>
    </citation>
    <scope>NUCLEOTIDE SEQUENCE</scope>
    <source>
        <strain evidence="12">CCMP 2712</strain>
    </source>
</reference>
<proteinExistence type="inferred from homology"/>
<dbReference type="EMBL" id="HBKN01031491">
    <property type="protein sequence ID" value="CAE2316385.1"/>
    <property type="molecule type" value="Transcribed_RNA"/>
</dbReference>
<evidence type="ECO:0000313" key="15">
    <source>
        <dbReference type="EMBL" id="CAE2316383.1"/>
    </source>
</evidence>
<dbReference type="AlphaFoldDB" id="A0A6U6BUE6"/>
<keyword evidence="5" id="KW-0808">Transferase</keyword>
<dbReference type="PANTHER" id="PTHR44998">
    <property type="match status" value="1"/>
</dbReference>
<dbReference type="GO" id="GO:0006493">
    <property type="term" value="P:protein O-linked glycosylation"/>
    <property type="evidence" value="ECO:0007669"/>
    <property type="project" value="TreeGrafter"/>
</dbReference>
<evidence type="ECO:0000256" key="8">
    <source>
        <dbReference type="PROSITE-ProRule" id="PRU00339"/>
    </source>
</evidence>
<dbReference type="InterPro" id="IPR019734">
    <property type="entry name" value="TPR_rpt"/>
</dbReference>